<dbReference type="RefSeq" id="XP_025342112.1">
    <property type="nucleotide sequence ID" value="XM_025483897.1"/>
</dbReference>
<organism evidence="12 13">
    <name type="scientific">Candidozyma haemuli</name>
    <dbReference type="NCBI Taxonomy" id="45357"/>
    <lineage>
        <taxon>Eukaryota</taxon>
        <taxon>Fungi</taxon>
        <taxon>Dikarya</taxon>
        <taxon>Ascomycota</taxon>
        <taxon>Saccharomycotina</taxon>
        <taxon>Pichiomycetes</taxon>
        <taxon>Metschnikowiaceae</taxon>
        <taxon>Candidozyma</taxon>
    </lineage>
</organism>
<proteinExistence type="inferred from homology"/>
<keyword evidence="8" id="KW-0496">Mitochondrion</keyword>
<evidence type="ECO:0000256" key="9">
    <source>
        <dbReference type="PIRSR" id="PIRSR000362-1"/>
    </source>
</evidence>
<evidence type="ECO:0000256" key="4">
    <source>
        <dbReference type="ARBA" id="ARBA00022827"/>
    </source>
</evidence>
<dbReference type="PANTHER" id="PTHR48467:SF1">
    <property type="entry name" value="GLUTAMATE SYNTHASE 1 [NADH], CHLOROPLASTIC-LIKE"/>
    <property type="match status" value="1"/>
</dbReference>
<dbReference type="Gene3D" id="3.50.50.60">
    <property type="entry name" value="FAD/NAD(P)-binding domain"/>
    <property type="match status" value="1"/>
</dbReference>
<evidence type="ECO:0000259" key="11">
    <source>
        <dbReference type="Pfam" id="PF07992"/>
    </source>
</evidence>
<dbReference type="AlphaFoldDB" id="A0A2V1ATT0"/>
<keyword evidence="3 8" id="KW-0285">Flavoprotein</keyword>
<dbReference type="InterPro" id="IPR021163">
    <property type="entry name" value="Ferredox_Rdtase_adrenod"/>
</dbReference>
<dbReference type="PRINTS" id="PR00419">
    <property type="entry name" value="ADXRDTASE"/>
</dbReference>
<sequence>MFLYARLSLSIPKRGIRNFSVSSTLNQFRVAVVGTGPAGFYTAHHLLNKSNGLPIKIDFFDRLPTPHGLSRYGVAPDHPEVKNCEEYMDNIMADHPDKVRFFGNVNIGTDIPLKDLQDVYHSIVLSYGCTSSDNRLNIPGADSPAVISARQFVNWYNSHPDSEFSDAKIPPPLEKIKNVTIIGNGNVAIDVARILLADPEKHWSPTDISVEATELLKKSAVERVNIVARRGLLESAFTNKEIRELADLKKHSKVQFVPIDTEIMDKIRPNSKKLPRIDKRKFSILEKASDEASAAADQPGYKKWALEFQKAPKEFVADPNDPTLLKETVFEINELVEDNLTKKVSVKGTGKTVTIPNELVILSIGYKGAPLDGFDEVGLAFDKSKNSLVHKEGRLMLGDKLGKDLDYNYSYDKGWYTAGWIKNGPKGVIATTMMESFDTANNVLEDLNNGIYNKPTKDGGEVAIPDHAVTWEGWTKLGTRYLP</sequence>
<protein>
    <recommendedName>
        <fullName evidence="8">NADPH:adrenodoxin oxidoreductase, mitochondrial</fullName>
        <ecNumber evidence="8">1.18.1.6</ecNumber>
    </recommendedName>
</protein>
<evidence type="ECO:0000256" key="3">
    <source>
        <dbReference type="ARBA" id="ARBA00022630"/>
    </source>
</evidence>
<dbReference type="InterPro" id="IPR023753">
    <property type="entry name" value="FAD/NAD-binding_dom"/>
</dbReference>
<dbReference type="VEuPathDB" id="FungiDB:CXQ85_000139"/>
<dbReference type="InterPro" id="IPR036188">
    <property type="entry name" value="FAD/NAD-bd_sf"/>
</dbReference>
<evidence type="ECO:0000256" key="8">
    <source>
        <dbReference type="PIRNR" id="PIRNR000362"/>
    </source>
</evidence>
<dbReference type="STRING" id="45357.A0A2V1ATT0"/>
<feature type="binding site" evidence="9">
    <location>
        <begin position="427"/>
        <end position="429"/>
    </location>
    <ligand>
        <name>FAD</name>
        <dbReference type="ChEBI" id="CHEBI:57692"/>
    </ligand>
</feature>
<evidence type="ECO:0000313" key="12">
    <source>
        <dbReference type="EMBL" id="PVH21172.1"/>
    </source>
</evidence>
<feature type="binding site" evidence="10">
    <location>
        <position position="241"/>
    </location>
    <ligand>
        <name>NADP(+)</name>
        <dbReference type="ChEBI" id="CHEBI:58349"/>
    </ligand>
</feature>
<keyword evidence="4 8" id="KW-0274">FAD</keyword>
<evidence type="ECO:0000256" key="7">
    <source>
        <dbReference type="ARBA" id="ARBA00048933"/>
    </source>
</evidence>
<evidence type="ECO:0000313" key="13">
    <source>
        <dbReference type="Proteomes" id="UP000244309"/>
    </source>
</evidence>
<dbReference type="GO" id="GO:0016491">
    <property type="term" value="F:oxidoreductase activity"/>
    <property type="evidence" value="ECO:0007669"/>
    <property type="project" value="UniProtKB-KW"/>
</dbReference>
<feature type="binding site" evidence="10">
    <location>
        <begin position="184"/>
        <end position="187"/>
    </location>
    <ligand>
        <name>NADP(+)</name>
        <dbReference type="ChEBI" id="CHEBI:58349"/>
    </ligand>
</feature>
<keyword evidence="13" id="KW-1185">Reference proteome</keyword>
<feature type="domain" description="FAD/NAD(P)-binding" evidence="11">
    <location>
        <begin position="28"/>
        <end position="257"/>
    </location>
</feature>
<gene>
    <name evidence="12" type="ORF">CXQ85_000139</name>
</gene>
<evidence type="ECO:0000256" key="2">
    <source>
        <dbReference type="ARBA" id="ARBA00008312"/>
    </source>
</evidence>
<reference evidence="12 13" key="1">
    <citation type="submission" date="2017-12" db="EMBL/GenBank/DDBJ databases">
        <title>Genome Sequence of a Multidrug-Resistant Candida haemulonii Isolate from a Patient with Chronic Leg Ulcers in Israel.</title>
        <authorList>
            <person name="Chow N.A."/>
            <person name="Gade L."/>
            <person name="Batra D."/>
            <person name="Rowe L.A."/>
            <person name="Ben-Ami R."/>
            <person name="Loparev V.N."/>
            <person name="Litvintseva A.P."/>
        </authorList>
    </citation>
    <scope>NUCLEOTIDE SEQUENCE [LARGE SCALE GENOMIC DNA]</scope>
    <source>
        <strain evidence="12 13">B11899</strain>
    </source>
</reference>
<dbReference type="Gene3D" id="3.40.50.720">
    <property type="entry name" value="NAD(P)-binding Rossmann-like Domain"/>
    <property type="match status" value="1"/>
</dbReference>
<dbReference type="PANTHER" id="PTHR48467">
    <property type="entry name" value="GLUTAMATE SYNTHASE 1 [NADH], CHLOROPLASTIC-LIKE"/>
    <property type="match status" value="1"/>
</dbReference>
<dbReference type="EMBL" id="PKFO01000005">
    <property type="protein sequence ID" value="PVH21172.1"/>
    <property type="molecule type" value="Genomic_DNA"/>
</dbReference>
<comment type="catalytic activity">
    <reaction evidence="7 8">
        <text>2 reduced [adrenodoxin] + NADP(+) + H(+) = 2 oxidized [adrenodoxin] + NADPH</text>
        <dbReference type="Rhea" id="RHEA:42312"/>
        <dbReference type="Rhea" id="RHEA-COMP:9998"/>
        <dbReference type="Rhea" id="RHEA-COMP:9999"/>
        <dbReference type="ChEBI" id="CHEBI:15378"/>
        <dbReference type="ChEBI" id="CHEBI:33737"/>
        <dbReference type="ChEBI" id="CHEBI:33738"/>
        <dbReference type="ChEBI" id="CHEBI:57783"/>
        <dbReference type="ChEBI" id="CHEBI:58349"/>
        <dbReference type="EC" id="1.18.1.6"/>
    </reaction>
</comment>
<dbReference type="PIRSF" id="PIRSF000362">
    <property type="entry name" value="FNR"/>
    <property type="match status" value="1"/>
</dbReference>
<evidence type="ECO:0000256" key="5">
    <source>
        <dbReference type="ARBA" id="ARBA00022857"/>
    </source>
</evidence>
<name>A0A2V1ATT0_9ASCO</name>
<keyword evidence="5 8" id="KW-0521">NADP</keyword>
<dbReference type="SUPFAM" id="SSF51971">
    <property type="entry name" value="Nucleotide-binding domain"/>
    <property type="match status" value="1"/>
</dbReference>
<dbReference type="EC" id="1.18.1.6" evidence="8"/>
<feature type="binding site" evidence="9">
    <location>
        <position position="420"/>
    </location>
    <ligand>
        <name>FAD</name>
        <dbReference type="ChEBI" id="CHEBI:57692"/>
    </ligand>
</feature>
<comment type="similarity">
    <text evidence="2 8">Belongs to the ferredoxin--NADP reductase type 1 family.</text>
</comment>
<feature type="binding site" evidence="9">
    <location>
        <position position="69"/>
    </location>
    <ligand>
        <name>FAD</name>
        <dbReference type="ChEBI" id="CHEBI:57692"/>
    </ligand>
</feature>
<evidence type="ECO:0000256" key="1">
    <source>
        <dbReference type="ARBA" id="ARBA00001974"/>
    </source>
</evidence>
<dbReference type="Proteomes" id="UP000244309">
    <property type="component" value="Unassembled WGS sequence"/>
</dbReference>
<dbReference type="OrthoDB" id="333024at2759"/>
<evidence type="ECO:0000256" key="6">
    <source>
        <dbReference type="ARBA" id="ARBA00023002"/>
    </source>
</evidence>
<dbReference type="InterPro" id="IPR055275">
    <property type="entry name" value="Ferredox_Rdtase"/>
</dbReference>
<feature type="binding site" evidence="10">
    <location>
        <begin position="229"/>
        <end position="230"/>
    </location>
    <ligand>
        <name>NADP(+)</name>
        <dbReference type="ChEBI" id="CHEBI:58349"/>
    </ligand>
</feature>
<evidence type="ECO:0000256" key="10">
    <source>
        <dbReference type="PIRSR" id="PIRSR000362-2"/>
    </source>
</evidence>
<dbReference type="GeneID" id="37005472"/>
<keyword evidence="6 8" id="KW-0560">Oxidoreductase</keyword>
<dbReference type="Pfam" id="PF07992">
    <property type="entry name" value="Pyr_redox_2"/>
    <property type="match status" value="1"/>
</dbReference>
<comment type="caution">
    <text evidence="12">The sequence shown here is derived from an EMBL/GenBank/DDBJ whole genome shotgun (WGS) entry which is preliminary data.</text>
</comment>
<dbReference type="GO" id="GO:0005739">
    <property type="term" value="C:mitochondrion"/>
    <property type="evidence" value="ECO:0007669"/>
    <property type="project" value="UniProtKB-SubCell"/>
</dbReference>
<comment type="cofactor">
    <cofactor evidence="1 8 9">
        <name>FAD</name>
        <dbReference type="ChEBI" id="CHEBI:57692"/>
    </cofactor>
</comment>
<feature type="binding site" evidence="10">
    <location>
        <position position="427"/>
    </location>
    <ligand>
        <name>NADP(+)</name>
        <dbReference type="ChEBI" id="CHEBI:58349"/>
    </ligand>
</feature>
<accession>A0A2V1ATT0</accession>
<comment type="subcellular location">
    <subcellularLocation>
        <location evidence="8">Mitochondrion</location>
    </subcellularLocation>
</comment>
<feature type="binding site" evidence="9">
    <location>
        <position position="107"/>
    </location>
    <ligand>
        <name>FAD</name>
        <dbReference type="ChEBI" id="CHEBI:57692"/>
    </ligand>
</feature>
<feature type="binding site" evidence="9">
    <location>
        <position position="38"/>
    </location>
    <ligand>
        <name>FAD</name>
        <dbReference type="ChEBI" id="CHEBI:57692"/>
    </ligand>
</feature>